<feature type="repeat" description="PPR" evidence="3">
    <location>
        <begin position="561"/>
        <end position="595"/>
    </location>
</feature>
<feature type="region of interest" description="Disordered" evidence="4">
    <location>
        <begin position="1"/>
        <end position="60"/>
    </location>
</feature>
<evidence type="ECO:0000256" key="2">
    <source>
        <dbReference type="ARBA" id="ARBA00022737"/>
    </source>
</evidence>
<dbReference type="InterPro" id="IPR056633">
    <property type="entry name" value="DUF7731"/>
</dbReference>
<dbReference type="PANTHER" id="PTHR46128">
    <property type="entry name" value="MITOCHONDRIAL GROUP I INTRON SPLICING FACTOR CCM1"/>
    <property type="match status" value="1"/>
</dbReference>
<dbReference type="AlphaFoldDB" id="A0A803NAF4"/>
<feature type="compositionally biased region" description="Basic and acidic residues" evidence="4">
    <location>
        <begin position="794"/>
        <end position="817"/>
    </location>
</feature>
<dbReference type="PROSITE" id="PS51375">
    <property type="entry name" value="PPR"/>
    <property type="match status" value="9"/>
</dbReference>
<dbReference type="Pfam" id="PF24865">
    <property type="entry name" value="DUF7731"/>
    <property type="match status" value="1"/>
</dbReference>
<organism evidence="6 7">
    <name type="scientific">Chenopodium quinoa</name>
    <name type="common">Quinoa</name>
    <dbReference type="NCBI Taxonomy" id="63459"/>
    <lineage>
        <taxon>Eukaryota</taxon>
        <taxon>Viridiplantae</taxon>
        <taxon>Streptophyta</taxon>
        <taxon>Embryophyta</taxon>
        <taxon>Tracheophyta</taxon>
        <taxon>Spermatophyta</taxon>
        <taxon>Magnoliopsida</taxon>
        <taxon>eudicotyledons</taxon>
        <taxon>Gunneridae</taxon>
        <taxon>Pentapetalae</taxon>
        <taxon>Caryophyllales</taxon>
        <taxon>Chenopodiaceae</taxon>
        <taxon>Chenopodioideae</taxon>
        <taxon>Atripliceae</taxon>
        <taxon>Chenopodium</taxon>
    </lineage>
</organism>
<feature type="domain" description="DUF7731" evidence="5">
    <location>
        <begin position="821"/>
        <end position="920"/>
    </location>
</feature>
<name>A0A803NAF4_CHEQI</name>
<dbReference type="InterPro" id="IPR050872">
    <property type="entry name" value="PPR_P_subfamily"/>
</dbReference>
<feature type="region of interest" description="Disordered" evidence="4">
    <location>
        <begin position="781"/>
        <end position="819"/>
    </location>
</feature>
<sequence length="954" mass="106491">MRAFSNLASRASPALRNLTQNPPNQLKTFQKQNPSTVTSKSQQFEAQNLGGKSSLNPRFNNSSFRYTSEHKFPPNSIDHKTLTQILLRKDWHLLLNHELKAGRVVLIPQSVVSILHNHENPLISIRFYIWVLNINPLFQKNQRIRGVLANNLYRKGPVLLNAELVEDIRSSGYQITEDFVCILIGSWGRLGLAKYCVEIFGQISFLGLSPTTRLYNAVLDALIKSNSLDLAYFKFQQMTADYCKPDRFTYNILIHGVCKAGVVDEALRLVKQMTNLGYAPNVFTYTILIDGYCNANRVSDALRVLETMRVRKVPPSDATYRSLVHGVFCCLGKNEAFNLLSGFVEREPILPKVLCDTILHCLSNDSMAREAASFLRKCRERGYLPDTSVFNITMTCLIKKLNVEETCEIVDSYMELGLNLSFQTYLILIETLFKGGKEREGSQYLMQMFQAGLLSNVNSYNMVIDCLLKARMAEEALNMFLGMQQGGIIPNLTTFNTLIDGCFKTGKTDRACELLLTLLQHGFKPDIFTFSTVIDGLCRVNKIKDAFDCFAEMKEWGVNPNSVTYNILIRSLCIVGDISRSIALFKKMQADGISPDAYSFNALIQSFCKMNKIEKAKNLFVSMLALGLAPDNVTYSALTKSMCDTGKSHEVLDILMSMEANGCVLDSCTCNLLVDTLVKLGQFKEAQEVVTFELPQRRFIPKAYAVCSPFTAYLAASETRSHNTNREWRQDCKSDLSYAVLVVCSWKTIIYPSYVSDDLIEDCIFNVILFIHSAGEDDYEPQIGSLGGNPGEGAEGHGHEGYDEGRGHEGGDEDHGSSADPTRIVDAALVCFHKKHLYSQCDESCRLTESGDLHVPHDHVDEFCNGPCLEETNLVLDCIEGIMDHFTFFNKATTGDVRDIIQAGCGRGEKRGHFDVGEHIEDDKGDFNAAGSLATIPVLSGIVISITGQLLLLL</sequence>
<feature type="repeat" description="PPR" evidence="3">
    <location>
        <begin position="281"/>
        <end position="315"/>
    </location>
</feature>
<comment type="similarity">
    <text evidence="1">Belongs to the PPR family. P subfamily.</text>
</comment>
<feature type="repeat" description="PPR" evidence="3">
    <location>
        <begin position="631"/>
        <end position="665"/>
    </location>
</feature>
<evidence type="ECO:0000256" key="3">
    <source>
        <dbReference type="PROSITE-ProRule" id="PRU00708"/>
    </source>
</evidence>
<protein>
    <recommendedName>
        <fullName evidence="5">DUF7731 domain-containing protein</fullName>
    </recommendedName>
</protein>
<reference evidence="6" key="1">
    <citation type="journal article" date="2017" name="Nature">
        <title>The genome of Chenopodium quinoa.</title>
        <authorList>
            <person name="Jarvis D.E."/>
            <person name="Ho Y.S."/>
            <person name="Lightfoot D.J."/>
            <person name="Schmoeckel S.M."/>
            <person name="Li B."/>
            <person name="Borm T.J.A."/>
            <person name="Ohyanagi H."/>
            <person name="Mineta K."/>
            <person name="Michell C.T."/>
            <person name="Saber N."/>
            <person name="Kharbatia N.M."/>
            <person name="Rupper R.R."/>
            <person name="Sharp A.R."/>
            <person name="Dally N."/>
            <person name="Boughton B.A."/>
            <person name="Woo Y.H."/>
            <person name="Gao G."/>
            <person name="Schijlen E.G.W.M."/>
            <person name="Guo X."/>
            <person name="Momin A.A."/>
            <person name="Negrao S."/>
            <person name="Al-Babili S."/>
            <person name="Gehring C."/>
            <person name="Roessner U."/>
            <person name="Jung C."/>
            <person name="Murphy K."/>
            <person name="Arold S.T."/>
            <person name="Gojobori T."/>
            <person name="van der Linden C.G."/>
            <person name="van Loo E.N."/>
            <person name="Jellen E.N."/>
            <person name="Maughan P.J."/>
            <person name="Tester M."/>
        </authorList>
    </citation>
    <scope>NUCLEOTIDE SEQUENCE [LARGE SCALE GENOMIC DNA]</scope>
    <source>
        <strain evidence="6">cv. PI 614886</strain>
    </source>
</reference>
<feature type="repeat" description="PPR" evidence="3">
    <location>
        <begin position="596"/>
        <end position="630"/>
    </location>
</feature>
<keyword evidence="7" id="KW-1185">Reference proteome</keyword>
<dbReference type="InterPro" id="IPR011990">
    <property type="entry name" value="TPR-like_helical_dom_sf"/>
</dbReference>
<dbReference type="PANTHER" id="PTHR46128:SF211">
    <property type="entry name" value="PENTACOTRIPEPTIDE-REPEAT REGION OF PRORP DOMAIN-CONTAINING PROTEIN"/>
    <property type="match status" value="1"/>
</dbReference>
<dbReference type="Proteomes" id="UP000596660">
    <property type="component" value="Unplaced"/>
</dbReference>
<dbReference type="Gene3D" id="1.25.40.10">
    <property type="entry name" value="Tetratricopeptide repeat domain"/>
    <property type="match status" value="4"/>
</dbReference>
<keyword evidence="2" id="KW-0677">Repeat</keyword>
<feature type="compositionally biased region" description="Polar residues" evidence="4">
    <location>
        <begin position="17"/>
        <end position="60"/>
    </location>
</feature>
<feature type="repeat" description="PPR" evidence="3">
    <location>
        <begin position="666"/>
        <end position="701"/>
    </location>
</feature>
<proteinExistence type="inferred from homology"/>
<dbReference type="Pfam" id="PF13041">
    <property type="entry name" value="PPR_2"/>
    <property type="match status" value="4"/>
</dbReference>
<feature type="repeat" description="PPR" evidence="3">
    <location>
        <begin position="246"/>
        <end position="280"/>
    </location>
</feature>
<evidence type="ECO:0000313" key="6">
    <source>
        <dbReference type="EnsemblPlants" id="AUR62042953-RA:cds"/>
    </source>
</evidence>
<feature type="repeat" description="PPR" evidence="3">
    <location>
        <begin position="456"/>
        <end position="490"/>
    </location>
</feature>
<dbReference type="NCBIfam" id="TIGR00756">
    <property type="entry name" value="PPR"/>
    <property type="match status" value="8"/>
</dbReference>
<dbReference type="EnsemblPlants" id="AUR62042953-RA">
    <property type="protein sequence ID" value="AUR62042953-RA:cds"/>
    <property type="gene ID" value="AUR62042953"/>
</dbReference>
<evidence type="ECO:0000313" key="7">
    <source>
        <dbReference type="Proteomes" id="UP000596660"/>
    </source>
</evidence>
<accession>A0A803NAF4</accession>
<dbReference type="InterPro" id="IPR002885">
    <property type="entry name" value="PPR_rpt"/>
</dbReference>
<feature type="repeat" description="PPR" evidence="3">
    <location>
        <begin position="491"/>
        <end position="525"/>
    </location>
</feature>
<evidence type="ECO:0000256" key="1">
    <source>
        <dbReference type="ARBA" id="ARBA00007626"/>
    </source>
</evidence>
<reference evidence="6" key="2">
    <citation type="submission" date="2021-03" db="UniProtKB">
        <authorList>
            <consortium name="EnsemblPlants"/>
        </authorList>
    </citation>
    <scope>IDENTIFICATION</scope>
</reference>
<feature type="repeat" description="PPR" evidence="3">
    <location>
        <begin position="526"/>
        <end position="560"/>
    </location>
</feature>
<dbReference type="OMA" id="ATFNIVM"/>
<evidence type="ECO:0000256" key="4">
    <source>
        <dbReference type="SAM" id="MobiDB-lite"/>
    </source>
</evidence>
<dbReference type="Gramene" id="AUR62042953-RA">
    <property type="protein sequence ID" value="AUR62042953-RA:cds"/>
    <property type="gene ID" value="AUR62042953"/>
</dbReference>
<evidence type="ECO:0000259" key="5">
    <source>
        <dbReference type="Pfam" id="PF24865"/>
    </source>
</evidence>